<evidence type="ECO:0000313" key="1">
    <source>
        <dbReference type="EMBL" id="GAI84167.1"/>
    </source>
</evidence>
<sequence>MKKISEMNVSGKIKLRIINKEINESRKKYIQRLKIEDPEAYLELRESQKKDLKRFRKNN</sequence>
<reference evidence="1" key="1">
    <citation type="journal article" date="2014" name="Front. Microbiol.">
        <title>High frequency of phylogenetically diverse reductive dehalogenase-homologous genes in deep subseafloor sedimentary metagenomes.</title>
        <authorList>
            <person name="Kawai M."/>
            <person name="Futagami T."/>
            <person name="Toyoda A."/>
            <person name="Takaki Y."/>
            <person name="Nishi S."/>
            <person name="Hori S."/>
            <person name="Arai W."/>
            <person name="Tsubouchi T."/>
            <person name="Morono Y."/>
            <person name="Uchiyama I."/>
            <person name="Ito T."/>
            <person name="Fujiyama A."/>
            <person name="Inagaki F."/>
            <person name="Takami H."/>
        </authorList>
    </citation>
    <scope>NUCLEOTIDE SEQUENCE</scope>
    <source>
        <strain evidence="1">Expedition CK06-06</strain>
    </source>
</reference>
<gene>
    <name evidence="1" type="ORF">S12H4_21563</name>
</gene>
<name>X1RTU1_9ZZZZ</name>
<organism evidence="1">
    <name type="scientific">marine sediment metagenome</name>
    <dbReference type="NCBI Taxonomy" id="412755"/>
    <lineage>
        <taxon>unclassified sequences</taxon>
        <taxon>metagenomes</taxon>
        <taxon>ecological metagenomes</taxon>
    </lineage>
</organism>
<accession>X1RTU1</accession>
<comment type="caution">
    <text evidence="1">The sequence shown here is derived from an EMBL/GenBank/DDBJ whole genome shotgun (WGS) entry which is preliminary data.</text>
</comment>
<dbReference type="AlphaFoldDB" id="X1RTU1"/>
<proteinExistence type="predicted"/>
<feature type="non-terminal residue" evidence="1">
    <location>
        <position position="59"/>
    </location>
</feature>
<dbReference type="EMBL" id="BARW01011105">
    <property type="protein sequence ID" value="GAI84167.1"/>
    <property type="molecule type" value="Genomic_DNA"/>
</dbReference>
<protein>
    <submittedName>
        <fullName evidence="1">Uncharacterized protein</fullName>
    </submittedName>
</protein>